<reference evidence="4" key="1">
    <citation type="submission" date="2025-08" db="UniProtKB">
        <authorList>
            <consortium name="Ensembl"/>
        </authorList>
    </citation>
    <scope>IDENTIFICATION</scope>
</reference>
<accession>A0A3B5M6F3</accession>
<feature type="signal peptide" evidence="3">
    <location>
        <begin position="1"/>
        <end position="21"/>
    </location>
</feature>
<evidence type="ECO:0000256" key="3">
    <source>
        <dbReference type="SAM" id="SignalP"/>
    </source>
</evidence>
<keyword evidence="2" id="KW-0472">Membrane</keyword>
<evidence type="ECO:0000256" key="2">
    <source>
        <dbReference type="SAM" id="Phobius"/>
    </source>
</evidence>
<keyword evidence="2" id="KW-1133">Transmembrane helix</keyword>
<dbReference type="GeneTree" id="ENSGT01030000234927"/>
<feature type="compositionally biased region" description="Polar residues" evidence="1">
    <location>
        <begin position="54"/>
        <end position="66"/>
    </location>
</feature>
<feature type="region of interest" description="Disordered" evidence="1">
    <location>
        <begin position="54"/>
        <end position="73"/>
    </location>
</feature>
<dbReference type="AlphaFoldDB" id="A0A3B5M6F3"/>
<keyword evidence="5" id="KW-1185">Reference proteome</keyword>
<feature type="chain" id="PRO_5017328299" evidence="3">
    <location>
        <begin position="22"/>
        <end position="105"/>
    </location>
</feature>
<name>A0A3B5M6F3_9TELE</name>
<keyword evidence="2" id="KW-0812">Transmembrane</keyword>
<dbReference type="Ensembl" id="ENSXCOT00000017190.1">
    <property type="protein sequence ID" value="ENSXCOP00000016971.1"/>
    <property type="gene ID" value="ENSXCOG00000012796.1"/>
</dbReference>
<evidence type="ECO:0000313" key="5">
    <source>
        <dbReference type="Proteomes" id="UP000261380"/>
    </source>
</evidence>
<proteinExistence type="predicted"/>
<evidence type="ECO:0000256" key="1">
    <source>
        <dbReference type="SAM" id="MobiDB-lite"/>
    </source>
</evidence>
<feature type="transmembrane region" description="Helical" evidence="2">
    <location>
        <begin position="81"/>
        <end position="104"/>
    </location>
</feature>
<reference evidence="4" key="2">
    <citation type="submission" date="2025-09" db="UniProtKB">
        <authorList>
            <consortium name="Ensembl"/>
        </authorList>
    </citation>
    <scope>IDENTIFICATION</scope>
</reference>
<dbReference type="Proteomes" id="UP000261380">
    <property type="component" value="Unplaced"/>
</dbReference>
<protein>
    <submittedName>
        <fullName evidence="4">Uncharacterized protein</fullName>
    </submittedName>
</protein>
<evidence type="ECO:0000313" key="4">
    <source>
        <dbReference type="Ensembl" id="ENSXCOP00000016971.1"/>
    </source>
</evidence>
<sequence>MILIFFLIIIILLLYRQLKSPSLLNILCLFSPQHFPVVSRAFMDSPYNGNASLQTSTSNLNASYSRPSEAEDDGKVSSDTIWLWIAVLATIGNIVVVAVVCACAF</sequence>
<organism evidence="4 5">
    <name type="scientific">Xiphophorus couchianus</name>
    <name type="common">Monterrey platyfish</name>
    <dbReference type="NCBI Taxonomy" id="32473"/>
    <lineage>
        <taxon>Eukaryota</taxon>
        <taxon>Metazoa</taxon>
        <taxon>Chordata</taxon>
        <taxon>Craniata</taxon>
        <taxon>Vertebrata</taxon>
        <taxon>Euteleostomi</taxon>
        <taxon>Actinopterygii</taxon>
        <taxon>Neopterygii</taxon>
        <taxon>Teleostei</taxon>
        <taxon>Neoteleostei</taxon>
        <taxon>Acanthomorphata</taxon>
        <taxon>Ovalentaria</taxon>
        <taxon>Atherinomorphae</taxon>
        <taxon>Cyprinodontiformes</taxon>
        <taxon>Poeciliidae</taxon>
        <taxon>Poeciliinae</taxon>
        <taxon>Xiphophorus</taxon>
    </lineage>
</organism>
<keyword evidence="3" id="KW-0732">Signal</keyword>